<dbReference type="eggNOG" id="COG1540">
    <property type="taxonomic scope" value="Bacteria"/>
</dbReference>
<dbReference type="EMBL" id="AMRI01000005">
    <property type="protein sequence ID" value="EKE76123.1"/>
    <property type="molecule type" value="Genomic_DNA"/>
</dbReference>
<comment type="similarity">
    <text evidence="1">Belongs to the LamB/PxpA family.</text>
</comment>
<proteinExistence type="inferred from homology"/>
<dbReference type="InterPro" id="IPR011330">
    <property type="entry name" value="Glyco_hydro/deAcase_b/a-brl"/>
</dbReference>
<dbReference type="Pfam" id="PF03746">
    <property type="entry name" value="LamB_YcsF"/>
    <property type="match status" value="1"/>
</dbReference>
<protein>
    <recommendedName>
        <fullName evidence="1">5-oxoprolinase subunit A</fullName>
        <shortName evidence="1">5-OPase subunit A</shortName>
        <ecNumber evidence="1">3.5.2.9</ecNumber>
    </recommendedName>
    <alternativeName>
        <fullName evidence="1">5-oxoprolinase (ATP-hydrolyzing) subunit A</fullName>
    </alternativeName>
</protein>
<dbReference type="CDD" id="cd10787">
    <property type="entry name" value="LamB_YcsF_like"/>
    <property type="match status" value="1"/>
</dbReference>
<dbReference type="SUPFAM" id="SSF88713">
    <property type="entry name" value="Glycoside hydrolase/deacetylase"/>
    <property type="match status" value="1"/>
</dbReference>
<dbReference type="STRING" id="745411.B3C1_04425"/>
<dbReference type="Proteomes" id="UP000006755">
    <property type="component" value="Unassembled WGS sequence"/>
</dbReference>
<organism evidence="2 3">
    <name type="scientific">Gallaecimonas xiamenensis 3-C-1</name>
    <dbReference type="NCBI Taxonomy" id="745411"/>
    <lineage>
        <taxon>Bacteria</taxon>
        <taxon>Pseudomonadati</taxon>
        <taxon>Pseudomonadota</taxon>
        <taxon>Gammaproteobacteria</taxon>
        <taxon>Enterobacterales</taxon>
        <taxon>Gallaecimonadaceae</taxon>
        <taxon>Gallaecimonas</taxon>
    </lineage>
</organism>
<reference evidence="2 3" key="1">
    <citation type="journal article" date="2012" name="J. Bacteriol.">
        <title>Genome Sequence of Gallaecimonas xiamenensis Type Strain 3-C-1.</title>
        <authorList>
            <person name="Lai Q."/>
            <person name="Wang L."/>
            <person name="Wang W."/>
            <person name="Shao Z."/>
        </authorList>
    </citation>
    <scope>NUCLEOTIDE SEQUENCE [LARGE SCALE GENOMIC DNA]</scope>
    <source>
        <strain evidence="2 3">3-C-1</strain>
    </source>
</reference>
<evidence type="ECO:0000313" key="2">
    <source>
        <dbReference type="EMBL" id="EKE76123.1"/>
    </source>
</evidence>
<gene>
    <name evidence="1" type="primary">pxpA</name>
    <name evidence="2" type="ORF">B3C1_04425</name>
</gene>
<sequence length="246" mass="25612">MLSIDFNADLGEEAPFDAELMPLISSANIACGFHAGGPATMARTLDLAIAHGVAIGAHPSFDDRANFGRTPMALSPADVTDLVLYQCGALKAMAEARGARLHHVKPHGALYNQAAKDPALAACIAAAVKTLDPGLKLYGLAGSHSLREAEKAGLTAVSEVFADRRYLADGSLQPRSQSGAVLDHDDQVQAQVLAMVQQGQVQALGGQWVALKAQTLCLHGDNLHALALAKRLRGCLDALGVQIGAP</sequence>
<dbReference type="PATRIC" id="fig|745411.4.peg.874"/>
<dbReference type="GO" id="GO:0005524">
    <property type="term" value="F:ATP binding"/>
    <property type="evidence" value="ECO:0007669"/>
    <property type="project" value="UniProtKB-UniRule"/>
</dbReference>
<evidence type="ECO:0000313" key="3">
    <source>
        <dbReference type="Proteomes" id="UP000006755"/>
    </source>
</evidence>
<dbReference type="GO" id="GO:0017168">
    <property type="term" value="F:5-oxoprolinase (ATP-hydrolyzing) activity"/>
    <property type="evidence" value="ECO:0007669"/>
    <property type="project" value="UniProtKB-UniRule"/>
</dbReference>
<dbReference type="NCBIfam" id="NF003815">
    <property type="entry name" value="PRK05406.1-4"/>
    <property type="match status" value="1"/>
</dbReference>
<dbReference type="EC" id="3.5.2.9" evidence="1"/>
<dbReference type="PANTHER" id="PTHR30292">
    <property type="entry name" value="UNCHARACTERIZED PROTEIN YBGL-RELATED"/>
    <property type="match status" value="1"/>
</dbReference>
<dbReference type="AlphaFoldDB" id="K2JLC6"/>
<dbReference type="PANTHER" id="PTHR30292:SF0">
    <property type="entry name" value="5-OXOPROLINASE SUBUNIT A"/>
    <property type="match status" value="1"/>
</dbReference>
<dbReference type="NCBIfam" id="NF003814">
    <property type="entry name" value="PRK05406.1-3"/>
    <property type="match status" value="1"/>
</dbReference>
<dbReference type="Gene3D" id="3.20.20.370">
    <property type="entry name" value="Glycoside hydrolase/deacetylase"/>
    <property type="match status" value="1"/>
</dbReference>
<accession>K2JLC6</accession>
<keyword evidence="1" id="KW-0378">Hydrolase</keyword>
<comment type="catalytic activity">
    <reaction evidence="1">
        <text>5-oxo-L-proline + ATP + 2 H2O = L-glutamate + ADP + phosphate + H(+)</text>
        <dbReference type="Rhea" id="RHEA:10348"/>
        <dbReference type="ChEBI" id="CHEBI:15377"/>
        <dbReference type="ChEBI" id="CHEBI:15378"/>
        <dbReference type="ChEBI" id="CHEBI:29985"/>
        <dbReference type="ChEBI" id="CHEBI:30616"/>
        <dbReference type="ChEBI" id="CHEBI:43474"/>
        <dbReference type="ChEBI" id="CHEBI:58402"/>
        <dbReference type="ChEBI" id="CHEBI:456216"/>
        <dbReference type="EC" id="3.5.2.9"/>
    </reaction>
</comment>
<comment type="subunit">
    <text evidence="1">Forms a complex composed of PxpA, PxpB and PxpC.</text>
</comment>
<evidence type="ECO:0000256" key="1">
    <source>
        <dbReference type="HAMAP-Rule" id="MF_00691"/>
    </source>
</evidence>
<comment type="caution">
    <text evidence="2">The sequence shown here is derived from an EMBL/GenBank/DDBJ whole genome shotgun (WGS) entry which is preliminary data.</text>
</comment>
<dbReference type="NCBIfam" id="NF003816">
    <property type="entry name" value="PRK05406.1-5"/>
    <property type="match status" value="1"/>
</dbReference>
<dbReference type="HAMAP" id="MF_00691">
    <property type="entry name" value="PxpA"/>
    <property type="match status" value="1"/>
</dbReference>
<keyword evidence="1" id="KW-0067">ATP-binding</keyword>
<dbReference type="GO" id="GO:0005975">
    <property type="term" value="P:carbohydrate metabolic process"/>
    <property type="evidence" value="ECO:0007669"/>
    <property type="project" value="InterPro"/>
</dbReference>
<name>K2JLC6_9GAMM</name>
<comment type="function">
    <text evidence="1">Catalyzes the cleavage of 5-oxoproline to form L-glutamate coupled to the hydrolysis of ATP to ADP and inorganic phosphate.</text>
</comment>
<keyword evidence="1" id="KW-0547">Nucleotide-binding</keyword>
<keyword evidence="3" id="KW-1185">Reference proteome</keyword>
<dbReference type="InterPro" id="IPR005501">
    <property type="entry name" value="LamB/YcsF/PxpA-like"/>
</dbReference>